<dbReference type="Pfam" id="PF02574">
    <property type="entry name" value="S-methyl_trans"/>
    <property type="match status" value="1"/>
</dbReference>
<dbReference type="GO" id="GO:0046872">
    <property type="term" value="F:metal ion binding"/>
    <property type="evidence" value="ECO:0007669"/>
    <property type="project" value="UniProtKB-KW"/>
</dbReference>
<evidence type="ECO:0000313" key="5">
    <source>
        <dbReference type="EMBL" id="BAA18837.1"/>
    </source>
</evidence>
<evidence type="ECO:0000259" key="4">
    <source>
        <dbReference type="PROSITE" id="PS50970"/>
    </source>
</evidence>
<evidence type="ECO:0000313" key="6">
    <source>
        <dbReference type="Proteomes" id="UP000001425"/>
    </source>
</evidence>
<dbReference type="PROSITE" id="PS50970">
    <property type="entry name" value="HCY"/>
    <property type="match status" value="1"/>
</dbReference>
<keyword evidence="1 3" id="KW-0489">Methyltransferase</keyword>
<protein>
    <submittedName>
        <fullName evidence="5">Slr1189 protein</fullName>
    </submittedName>
</protein>
<dbReference type="PhylomeDB" id="P74718"/>
<accession>P74718</accession>
<sequence>MGGTTGGGSNPCGHESSTLSPSPFLVKTIIANDKLAVKMTNLPHQCEQIFLLDGGLETEMIFNRGFDLPAFAAHTLLSDPLGREALKNYFHGFLDLAKEKQFGFLIDAPTWRAQPFFAEELGVSLEEIRQANFRAVEFARALKQAYVNEIQPLLINGLIGPCGDAYGGEHFSNAEAAQVYHRQQISWLAEAGVDLLGAFTLTSVNEAIGIVRASQEFSLPVSISFTVETDGRLPTGTALSEAIAIVDEATNQGAAYFMVNCAHPDHFRAVIREEAWLSRLGGFRCNPSRRSHAQLDQANFLDIGNPVELAHSYWTLKQKVPSANVFGACCGSDLRHIREIAKVFDEKISKI</sequence>
<keyword evidence="3" id="KW-0479">Metal-binding</keyword>
<dbReference type="STRING" id="1148.gene:10500609"/>
<feature type="domain" description="Hcy-binding" evidence="4">
    <location>
        <begin position="38"/>
        <end position="344"/>
    </location>
</feature>
<evidence type="ECO:0000256" key="3">
    <source>
        <dbReference type="PROSITE-ProRule" id="PRU00333"/>
    </source>
</evidence>
<dbReference type="GO" id="GO:0008168">
    <property type="term" value="F:methyltransferase activity"/>
    <property type="evidence" value="ECO:0007669"/>
    <property type="project" value="UniProtKB-UniRule"/>
</dbReference>
<evidence type="ECO:0000256" key="2">
    <source>
        <dbReference type="ARBA" id="ARBA00022679"/>
    </source>
</evidence>
<keyword evidence="3" id="KW-0862">Zinc</keyword>
<dbReference type="EMBL" id="BA000022">
    <property type="protein sequence ID" value="BAA18837.1"/>
    <property type="molecule type" value="Genomic_DNA"/>
</dbReference>
<feature type="binding site" evidence="3">
    <location>
        <position position="329"/>
    </location>
    <ligand>
        <name>Zn(2+)</name>
        <dbReference type="ChEBI" id="CHEBI:29105"/>
    </ligand>
</feature>
<feature type="binding site" evidence="3">
    <location>
        <position position="261"/>
    </location>
    <ligand>
        <name>Zn(2+)</name>
        <dbReference type="ChEBI" id="CHEBI:29105"/>
    </ligand>
</feature>
<keyword evidence="6" id="KW-1185">Reference proteome</keyword>
<organism evidence="5 6">
    <name type="scientific">Synechocystis sp. (strain ATCC 27184 / PCC 6803 / Kazusa)</name>
    <dbReference type="NCBI Taxonomy" id="1111708"/>
    <lineage>
        <taxon>Bacteria</taxon>
        <taxon>Bacillati</taxon>
        <taxon>Cyanobacteriota</taxon>
        <taxon>Cyanophyceae</taxon>
        <taxon>Synechococcales</taxon>
        <taxon>Merismopediaceae</taxon>
        <taxon>Synechocystis</taxon>
    </lineage>
</organism>
<feature type="binding site" evidence="3">
    <location>
        <position position="330"/>
    </location>
    <ligand>
        <name>Zn(2+)</name>
        <dbReference type="ChEBI" id="CHEBI:29105"/>
    </ligand>
</feature>
<dbReference type="InParanoid" id="P74718"/>
<dbReference type="SUPFAM" id="SSF82282">
    <property type="entry name" value="Homocysteine S-methyltransferase"/>
    <property type="match status" value="1"/>
</dbReference>
<dbReference type="EnsemblBacteria" id="BAA18837">
    <property type="protein sequence ID" value="BAA18837"/>
    <property type="gene ID" value="BAA18837"/>
</dbReference>
<gene>
    <name evidence="5" type="ordered locus">slr1189</name>
</gene>
<dbReference type="InterPro" id="IPR003726">
    <property type="entry name" value="HCY_dom"/>
</dbReference>
<keyword evidence="2 3" id="KW-0808">Transferase</keyword>
<dbReference type="PANTHER" id="PTHR11103">
    <property type="entry name" value="SLR1189 PROTEIN"/>
    <property type="match status" value="1"/>
</dbReference>
<dbReference type="PaxDb" id="1148-1653927"/>
<dbReference type="GO" id="GO:0032259">
    <property type="term" value="P:methylation"/>
    <property type="evidence" value="ECO:0007669"/>
    <property type="project" value="UniProtKB-KW"/>
</dbReference>
<dbReference type="PIR" id="S76925">
    <property type="entry name" value="S76925"/>
</dbReference>
<reference evidence="5 6" key="1">
    <citation type="journal article" date="1995" name="DNA Res.">
        <title>Sequence analysis of the genome of the unicellular cyanobacterium Synechocystis sp. strain PCC6803. I. Sequence features in the 1 Mb region from map positions 64% to 92% of the genome.</title>
        <authorList>
            <person name="Kaneko T."/>
            <person name="Tanaka A."/>
            <person name="Sato S."/>
            <person name="Kotani H."/>
            <person name="Sazuka T."/>
            <person name="Miyajima N."/>
            <person name="Sugiura M."/>
            <person name="Tabata S."/>
        </authorList>
    </citation>
    <scope>NUCLEOTIDE SEQUENCE [LARGE SCALE GENOMIC DNA]</scope>
    <source>
        <strain evidence="6">ATCC 27184 / PCC 6803 / Kazusa</strain>
    </source>
</reference>
<dbReference type="PANTHER" id="PTHR11103:SF18">
    <property type="entry name" value="SLR1189 PROTEIN"/>
    <property type="match status" value="1"/>
</dbReference>
<dbReference type="InterPro" id="IPR036589">
    <property type="entry name" value="HCY_dom_sf"/>
</dbReference>
<proteinExistence type="predicted"/>
<dbReference type="IntAct" id="P74718">
    <property type="interactions" value="1"/>
</dbReference>
<comment type="cofactor">
    <cofactor evidence="3">
        <name>Zn(2+)</name>
        <dbReference type="ChEBI" id="CHEBI:29105"/>
    </cofactor>
</comment>
<dbReference type="Gene3D" id="3.20.20.330">
    <property type="entry name" value="Homocysteine-binding-like domain"/>
    <property type="match status" value="1"/>
</dbReference>
<reference evidence="5 6" key="2">
    <citation type="journal article" date="1996" name="DNA Res.">
        <title>Sequence analysis of the genome of the unicellular cyanobacterium Synechocystis sp. strain PCC6803. II. Sequence determination of the entire genome and assignment of potential protein-coding regions.</title>
        <authorList>
            <person name="Kaneko T."/>
            <person name="Sato S."/>
            <person name="Kotani H."/>
            <person name="Tanaka A."/>
            <person name="Asamizu E."/>
            <person name="Nakamura Y."/>
            <person name="Miyajima N."/>
            <person name="Hirosawa M."/>
            <person name="Sugiura M."/>
            <person name="Sasamoto S."/>
            <person name="Kimura T."/>
            <person name="Hosouchi T."/>
            <person name="Matsuno A."/>
            <person name="Muraki A."/>
            <person name="Nakazaki N."/>
            <person name="Naruo K."/>
            <person name="Okumura S."/>
            <person name="Shimpo S."/>
            <person name="Takeuchi C."/>
            <person name="Wada T."/>
            <person name="Watanabe A."/>
            <person name="Yamada M."/>
            <person name="Yasuda M."/>
            <person name="Tabata S."/>
        </authorList>
    </citation>
    <scope>NUCLEOTIDE SEQUENCE [LARGE SCALE GENOMIC DNA]</scope>
    <source>
        <strain evidence="6">ATCC 27184 / PCC 6803 / Kazusa</strain>
    </source>
</reference>
<evidence type="ECO:0000256" key="1">
    <source>
        <dbReference type="ARBA" id="ARBA00022603"/>
    </source>
</evidence>
<dbReference type="KEGG" id="syn:slr1189"/>
<name>P74718_SYNY3</name>
<dbReference type="Proteomes" id="UP000001425">
    <property type="component" value="Chromosome"/>
</dbReference>
<dbReference type="AlphaFoldDB" id="P74718"/>
<dbReference type="eggNOG" id="COG2040">
    <property type="taxonomic scope" value="Bacteria"/>
</dbReference>